<feature type="repeat" description="PPR" evidence="3">
    <location>
        <begin position="84"/>
        <end position="118"/>
    </location>
</feature>
<dbReference type="Proteomes" id="UP000585474">
    <property type="component" value="Unassembled WGS sequence"/>
</dbReference>
<dbReference type="AlphaFoldDB" id="A0A7J0EC85"/>
<evidence type="ECO:0000313" key="4">
    <source>
        <dbReference type="EMBL" id="GFY83932.1"/>
    </source>
</evidence>
<reference evidence="4 5" key="1">
    <citation type="submission" date="2019-07" db="EMBL/GenBank/DDBJ databases">
        <title>De Novo Assembly of kiwifruit Actinidia rufa.</title>
        <authorList>
            <person name="Sugita-Konishi S."/>
            <person name="Sato K."/>
            <person name="Mori E."/>
            <person name="Abe Y."/>
            <person name="Kisaki G."/>
            <person name="Hamano K."/>
            <person name="Suezawa K."/>
            <person name="Otani M."/>
            <person name="Fukuda T."/>
            <person name="Manabe T."/>
            <person name="Gomi K."/>
            <person name="Tabuchi M."/>
            <person name="Akimitsu K."/>
            <person name="Kataoka I."/>
        </authorList>
    </citation>
    <scope>NUCLEOTIDE SEQUENCE [LARGE SCALE GENOMIC DNA]</scope>
    <source>
        <strain evidence="5">cv. Fuchu</strain>
    </source>
</reference>
<evidence type="ECO:0000313" key="5">
    <source>
        <dbReference type="Proteomes" id="UP000585474"/>
    </source>
</evidence>
<keyword evidence="5" id="KW-1185">Reference proteome</keyword>
<comment type="caution">
    <text evidence="4">The sequence shown here is derived from an EMBL/GenBank/DDBJ whole genome shotgun (WGS) entry which is preliminary data.</text>
</comment>
<accession>A0A7J0EC85</accession>
<comment type="similarity">
    <text evidence="1">Belongs to the PPR family. P subfamily.</text>
</comment>
<dbReference type="Gene3D" id="1.25.40.10">
    <property type="entry name" value="Tetratricopeptide repeat domain"/>
    <property type="match status" value="1"/>
</dbReference>
<evidence type="ECO:0000256" key="1">
    <source>
        <dbReference type="ARBA" id="ARBA00007626"/>
    </source>
</evidence>
<organism evidence="4 5">
    <name type="scientific">Actinidia rufa</name>
    <dbReference type="NCBI Taxonomy" id="165716"/>
    <lineage>
        <taxon>Eukaryota</taxon>
        <taxon>Viridiplantae</taxon>
        <taxon>Streptophyta</taxon>
        <taxon>Embryophyta</taxon>
        <taxon>Tracheophyta</taxon>
        <taxon>Spermatophyta</taxon>
        <taxon>Magnoliopsida</taxon>
        <taxon>eudicotyledons</taxon>
        <taxon>Gunneridae</taxon>
        <taxon>Pentapetalae</taxon>
        <taxon>asterids</taxon>
        <taxon>Ericales</taxon>
        <taxon>Actinidiaceae</taxon>
        <taxon>Actinidia</taxon>
    </lineage>
</organism>
<evidence type="ECO:0008006" key="6">
    <source>
        <dbReference type="Google" id="ProtNLM"/>
    </source>
</evidence>
<keyword evidence="2" id="KW-0677">Repeat</keyword>
<dbReference type="NCBIfam" id="TIGR00756">
    <property type="entry name" value="PPR"/>
    <property type="match status" value="1"/>
</dbReference>
<gene>
    <name evidence="4" type="ORF">Acr_03g0007060</name>
</gene>
<protein>
    <recommendedName>
        <fullName evidence="6">Tetratricopeptide repeat (TPR)-like superfamily protein</fullName>
    </recommendedName>
</protein>
<dbReference type="PANTHER" id="PTHR47447:SF24">
    <property type="entry name" value="PENTATRICOPEPTIDE REPEAT-CONTAINING PROTEIN"/>
    <property type="match status" value="1"/>
</dbReference>
<sequence>MLTRLCQTLEADENFPDRIRSGFKPRLNVYTVLLRGFLRKGLLRLADKQGYRAFQGQWDAEESNGHCEALEVCEKMQQEGIKPDIRTWNSLITWHCKSGNLVNALELLTRMQEQGLYPDPKIFVSIISCLGEQGNLEIKNNFENM</sequence>
<evidence type="ECO:0000256" key="3">
    <source>
        <dbReference type="PROSITE-ProRule" id="PRU00708"/>
    </source>
</evidence>
<evidence type="ECO:0000256" key="2">
    <source>
        <dbReference type="ARBA" id="ARBA00022737"/>
    </source>
</evidence>
<dbReference type="InterPro" id="IPR011990">
    <property type="entry name" value="TPR-like_helical_dom_sf"/>
</dbReference>
<dbReference type="PANTHER" id="PTHR47447">
    <property type="entry name" value="OS03G0856100 PROTEIN"/>
    <property type="match status" value="1"/>
</dbReference>
<dbReference type="EMBL" id="BJWL01000003">
    <property type="protein sequence ID" value="GFY83932.1"/>
    <property type="molecule type" value="Genomic_DNA"/>
</dbReference>
<dbReference type="InterPro" id="IPR002885">
    <property type="entry name" value="PPR_rpt"/>
</dbReference>
<dbReference type="PROSITE" id="PS51375">
    <property type="entry name" value="PPR"/>
    <property type="match status" value="1"/>
</dbReference>
<name>A0A7J0EC85_9ERIC</name>
<dbReference type="OrthoDB" id="185373at2759"/>
<dbReference type="Pfam" id="PF13812">
    <property type="entry name" value="PPR_3"/>
    <property type="match status" value="1"/>
</dbReference>
<proteinExistence type="inferred from homology"/>